<keyword evidence="2 6" id="KW-0812">Transmembrane</keyword>
<feature type="transmembrane region" description="Helical" evidence="6">
    <location>
        <begin position="427"/>
        <end position="449"/>
    </location>
</feature>
<dbReference type="EMBL" id="SEOQ01000530">
    <property type="protein sequence ID" value="TFY61044.1"/>
    <property type="molecule type" value="Genomic_DNA"/>
</dbReference>
<gene>
    <name evidence="7" type="ORF">EVG20_g7204</name>
</gene>
<name>A0A4Y9YES5_9AGAM</name>
<feature type="compositionally biased region" description="Low complexity" evidence="5">
    <location>
        <begin position="864"/>
        <end position="890"/>
    </location>
</feature>
<comment type="subcellular location">
    <subcellularLocation>
        <location evidence="1">Membrane</location>
        <topology evidence="1">Multi-pass membrane protein</topology>
    </subcellularLocation>
</comment>
<dbReference type="Proteomes" id="UP000298327">
    <property type="component" value="Unassembled WGS sequence"/>
</dbReference>
<organism evidence="7 8">
    <name type="scientific">Dentipellis fragilis</name>
    <dbReference type="NCBI Taxonomy" id="205917"/>
    <lineage>
        <taxon>Eukaryota</taxon>
        <taxon>Fungi</taxon>
        <taxon>Dikarya</taxon>
        <taxon>Basidiomycota</taxon>
        <taxon>Agaricomycotina</taxon>
        <taxon>Agaricomycetes</taxon>
        <taxon>Russulales</taxon>
        <taxon>Hericiaceae</taxon>
        <taxon>Dentipellis</taxon>
    </lineage>
</organism>
<evidence type="ECO:0000256" key="3">
    <source>
        <dbReference type="ARBA" id="ARBA00022989"/>
    </source>
</evidence>
<protein>
    <submittedName>
        <fullName evidence="7">Uncharacterized protein</fullName>
    </submittedName>
</protein>
<evidence type="ECO:0000256" key="4">
    <source>
        <dbReference type="ARBA" id="ARBA00023136"/>
    </source>
</evidence>
<reference evidence="7 8" key="1">
    <citation type="submission" date="2019-02" db="EMBL/GenBank/DDBJ databases">
        <title>Genome sequencing of the rare red list fungi Dentipellis fragilis.</title>
        <authorList>
            <person name="Buettner E."/>
            <person name="Kellner H."/>
        </authorList>
    </citation>
    <scope>NUCLEOTIDE SEQUENCE [LARGE SCALE GENOMIC DNA]</scope>
    <source>
        <strain evidence="7 8">DSM 105465</strain>
    </source>
</reference>
<feature type="transmembrane region" description="Helical" evidence="6">
    <location>
        <begin position="355"/>
        <end position="375"/>
    </location>
</feature>
<proteinExistence type="predicted"/>
<evidence type="ECO:0000313" key="8">
    <source>
        <dbReference type="Proteomes" id="UP000298327"/>
    </source>
</evidence>
<accession>A0A4Y9YES5</accession>
<dbReference type="GO" id="GO:0005385">
    <property type="term" value="F:zinc ion transmembrane transporter activity"/>
    <property type="evidence" value="ECO:0007669"/>
    <property type="project" value="TreeGrafter"/>
</dbReference>
<feature type="region of interest" description="Disordered" evidence="5">
    <location>
        <begin position="856"/>
        <end position="890"/>
    </location>
</feature>
<dbReference type="PANTHER" id="PTHR16950:SF16">
    <property type="entry name" value="ZINC TRANSPORTER ZIP13"/>
    <property type="match status" value="1"/>
</dbReference>
<dbReference type="InterPro" id="IPR003689">
    <property type="entry name" value="ZIP"/>
</dbReference>
<dbReference type="OrthoDB" id="200954at2759"/>
<evidence type="ECO:0000256" key="5">
    <source>
        <dbReference type="SAM" id="MobiDB-lite"/>
    </source>
</evidence>
<feature type="region of interest" description="Disordered" evidence="5">
    <location>
        <begin position="223"/>
        <end position="284"/>
    </location>
</feature>
<dbReference type="STRING" id="205917.A0A4Y9YES5"/>
<dbReference type="AlphaFoldDB" id="A0A4Y9YES5"/>
<feature type="compositionally biased region" description="Low complexity" evidence="5">
    <location>
        <begin position="238"/>
        <end position="255"/>
    </location>
</feature>
<evidence type="ECO:0000256" key="1">
    <source>
        <dbReference type="ARBA" id="ARBA00004141"/>
    </source>
</evidence>
<dbReference type="PANTHER" id="PTHR16950">
    <property type="entry name" value="ZINC TRANSPORTER SLC39A7 HISTIDINE-RICH MEMBRANE PROTEIN KE4"/>
    <property type="match status" value="1"/>
</dbReference>
<feature type="transmembrane region" description="Helical" evidence="6">
    <location>
        <begin position="196"/>
        <end position="213"/>
    </location>
</feature>
<keyword evidence="3 6" id="KW-1133">Transmembrane helix</keyword>
<sequence>MEKDAYRALPGVISCWSSPESRISILLTVTVQHATRDYEALQHFARPPSAMAILSRRTLVSALFSLSFLAIYVGHVNATSKSKTELLTIREAELAQCTVVQQLSQLKQDIEGDESPVMRQVFAWLFPFGPGWNSGRELPTLIAPYLRLQTGGLLSDVFLHLVPHAFMGEHQDGSVHFVMVEEKRNILIGRRSRSEWGVLALAIFVGFAAFFIMEKTLRVLGGEDGHSHSHHEHGEKQNGSVADSGSSSGVAKSNAEGLRARTTGQDDKASKHEHEHEEESGSSPSKLSAYLNLFGDFVHNITDGLAMAASFYSSPLIGATTTLACFAHEIPHEIADYSILIRSGFTKRQAMQSQFLTAVGAFVGTFMGIAIHNLSASTNAEDESLDLAAAIRQRATGILGTTVQAADLVRAAMHHGARKLNSGTGQVIPFVAGGFLYIGAVAVLPTLLAESKSGKQALREVRVLARLWTWLPHGGTDVGILFALDLVWGDGIWCAVHVSGCVRLSLVSCVDVARLKASLFSMQMERVRMGTDVSAYLLSPLFQPHDHFYLPTFSFLAFLGLSSLPTPASLPPGVRLPHSPAHKSPSPHITSPFNLPGTAILPLSSPTHEVILNTLAALSSHPLSSYPHPITRPTPLQSAKLPMANKGRAQPRVVCCAIPIARAAGKVLVITSRKRPDVWVCESTSSSCPRAALVCITATQRRLGAVGRRVGGCSLARSPRRRSHPLSLYPSHPILTCPPRAAPALAHSRRPRCHHAFRDHHPVRVLDLPLLRARRVRADADWLESKERRREWVDFAEAVNRRVLETGARAGPHALHPCAPPVVPVPPRCPVRMGSRPHALPRTPCPAFRVPPMCPAPSSPPAAPDATTKPHAPSAAPRPAHNLPSPSGLCSSCSRRSSHPHFIDFHHHPPLRTWHRIN</sequence>
<evidence type="ECO:0000313" key="7">
    <source>
        <dbReference type="EMBL" id="TFY61044.1"/>
    </source>
</evidence>
<evidence type="ECO:0000256" key="6">
    <source>
        <dbReference type="SAM" id="Phobius"/>
    </source>
</evidence>
<feature type="compositionally biased region" description="Basic and acidic residues" evidence="5">
    <location>
        <begin position="223"/>
        <end position="236"/>
    </location>
</feature>
<feature type="compositionally biased region" description="Basic and acidic residues" evidence="5">
    <location>
        <begin position="264"/>
        <end position="279"/>
    </location>
</feature>
<comment type="caution">
    <text evidence="7">The sequence shown here is derived from an EMBL/GenBank/DDBJ whole genome shotgun (WGS) entry which is preliminary data.</text>
</comment>
<keyword evidence="8" id="KW-1185">Reference proteome</keyword>
<keyword evidence="4 6" id="KW-0472">Membrane</keyword>
<dbReference type="Pfam" id="PF02535">
    <property type="entry name" value="Zip"/>
    <property type="match status" value="1"/>
</dbReference>
<dbReference type="GO" id="GO:0016020">
    <property type="term" value="C:membrane"/>
    <property type="evidence" value="ECO:0007669"/>
    <property type="project" value="UniProtKB-SubCell"/>
</dbReference>
<evidence type="ECO:0000256" key="2">
    <source>
        <dbReference type="ARBA" id="ARBA00022692"/>
    </source>
</evidence>
<dbReference type="GO" id="GO:0006882">
    <property type="term" value="P:intracellular zinc ion homeostasis"/>
    <property type="evidence" value="ECO:0007669"/>
    <property type="project" value="TreeGrafter"/>
</dbReference>